<dbReference type="PANTHER" id="PTHR43133">
    <property type="entry name" value="RNA POLYMERASE ECF-TYPE SIGMA FACTO"/>
    <property type="match status" value="1"/>
</dbReference>
<evidence type="ECO:0000259" key="7">
    <source>
        <dbReference type="Pfam" id="PF08281"/>
    </source>
</evidence>
<accession>A0A367ZIR0</accession>
<dbReference type="InterPro" id="IPR013324">
    <property type="entry name" value="RNA_pol_sigma_r3/r4-like"/>
</dbReference>
<evidence type="ECO:0000256" key="5">
    <source>
        <dbReference type="ARBA" id="ARBA00023163"/>
    </source>
</evidence>
<dbReference type="Gene3D" id="1.10.10.10">
    <property type="entry name" value="Winged helix-like DNA-binding domain superfamily/Winged helix DNA-binding domain"/>
    <property type="match status" value="1"/>
</dbReference>
<evidence type="ECO:0000313" key="8">
    <source>
        <dbReference type="EMBL" id="RCK77995.1"/>
    </source>
</evidence>
<dbReference type="InterPro" id="IPR036388">
    <property type="entry name" value="WH-like_DNA-bd_sf"/>
</dbReference>
<dbReference type="InterPro" id="IPR013249">
    <property type="entry name" value="RNA_pol_sigma70_r4_t2"/>
</dbReference>
<name>A0A367ZIR0_9BACT</name>
<protein>
    <submittedName>
        <fullName evidence="8">RNA polymerase sigma-70 factor, ECF subfamily</fullName>
    </submittedName>
</protein>
<evidence type="ECO:0000256" key="2">
    <source>
        <dbReference type="ARBA" id="ARBA00023015"/>
    </source>
</evidence>
<keyword evidence="5" id="KW-0804">Transcription</keyword>
<dbReference type="PANTHER" id="PTHR43133:SF8">
    <property type="entry name" value="RNA POLYMERASE SIGMA FACTOR HI_1459-RELATED"/>
    <property type="match status" value="1"/>
</dbReference>
<dbReference type="Gene3D" id="1.10.1740.10">
    <property type="match status" value="1"/>
</dbReference>
<feature type="domain" description="RNA polymerase sigma factor 70 region 4 type 2" evidence="7">
    <location>
        <begin position="122"/>
        <end position="174"/>
    </location>
</feature>
<dbReference type="InterPro" id="IPR007627">
    <property type="entry name" value="RNA_pol_sigma70_r2"/>
</dbReference>
<dbReference type="Proteomes" id="UP000252355">
    <property type="component" value="Unassembled WGS sequence"/>
</dbReference>
<reference evidence="8 9" key="1">
    <citation type="submission" date="2018-05" db="EMBL/GenBank/DDBJ databases">
        <title>A metagenomic window into the 2 km-deep terrestrial subsurface aquifer revealed taxonomically and functionally diverse microbial community comprising novel uncultured bacterial lineages.</title>
        <authorList>
            <person name="Kadnikov V.V."/>
            <person name="Mardanov A.V."/>
            <person name="Beletsky A.V."/>
            <person name="Banks D."/>
            <person name="Pimenov N.V."/>
            <person name="Frank Y.A."/>
            <person name="Karnachuk O.V."/>
            <person name="Ravin N.V."/>
        </authorList>
    </citation>
    <scope>NUCLEOTIDE SEQUENCE [LARGE SCALE GENOMIC DNA]</scope>
    <source>
        <strain evidence="8">BY5</strain>
    </source>
</reference>
<dbReference type="GO" id="GO:0006352">
    <property type="term" value="P:DNA-templated transcription initiation"/>
    <property type="evidence" value="ECO:0007669"/>
    <property type="project" value="InterPro"/>
</dbReference>
<gene>
    <name evidence="8" type="ORF">OZSIB_1904</name>
</gene>
<dbReference type="InterPro" id="IPR014284">
    <property type="entry name" value="RNA_pol_sigma-70_dom"/>
</dbReference>
<dbReference type="InterPro" id="IPR013325">
    <property type="entry name" value="RNA_pol_sigma_r2"/>
</dbReference>
<dbReference type="CDD" id="cd06171">
    <property type="entry name" value="Sigma70_r4"/>
    <property type="match status" value="1"/>
</dbReference>
<keyword evidence="2" id="KW-0805">Transcription regulation</keyword>
<dbReference type="EMBL" id="QOQW01000029">
    <property type="protein sequence ID" value="RCK77995.1"/>
    <property type="molecule type" value="Genomic_DNA"/>
</dbReference>
<dbReference type="GO" id="GO:0016987">
    <property type="term" value="F:sigma factor activity"/>
    <property type="evidence" value="ECO:0007669"/>
    <property type="project" value="UniProtKB-KW"/>
</dbReference>
<dbReference type="AlphaFoldDB" id="A0A367ZIR0"/>
<organism evidence="8 9">
    <name type="scientific">Candidatus Ozemobacter sibiricus</name>
    <dbReference type="NCBI Taxonomy" id="2268124"/>
    <lineage>
        <taxon>Bacteria</taxon>
        <taxon>Candidatus Ozemobacteria</taxon>
        <taxon>Candidatus Ozemobacterales</taxon>
        <taxon>Candidatus Ozemobacteraceae</taxon>
        <taxon>Candidatus Ozemobacter</taxon>
    </lineage>
</organism>
<keyword evidence="3" id="KW-0731">Sigma factor</keyword>
<keyword evidence="4" id="KW-0238">DNA-binding</keyword>
<dbReference type="Pfam" id="PF08281">
    <property type="entry name" value="Sigma70_r4_2"/>
    <property type="match status" value="1"/>
</dbReference>
<proteinExistence type="inferred from homology"/>
<evidence type="ECO:0000256" key="1">
    <source>
        <dbReference type="ARBA" id="ARBA00010641"/>
    </source>
</evidence>
<dbReference type="GO" id="GO:0003677">
    <property type="term" value="F:DNA binding"/>
    <property type="evidence" value="ECO:0007669"/>
    <property type="project" value="UniProtKB-KW"/>
</dbReference>
<dbReference type="NCBIfam" id="TIGR02937">
    <property type="entry name" value="sigma70-ECF"/>
    <property type="match status" value="1"/>
</dbReference>
<evidence type="ECO:0000259" key="6">
    <source>
        <dbReference type="Pfam" id="PF04542"/>
    </source>
</evidence>
<dbReference type="SUPFAM" id="SSF88659">
    <property type="entry name" value="Sigma3 and sigma4 domains of RNA polymerase sigma factors"/>
    <property type="match status" value="1"/>
</dbReference>
<comment type="similarity">
    <text evidence="1">Belongs to the sigma-70 factor family. ECF subfamily.</text>
</comment>
<dbReference type="SUPFAM" id="SSF88946">
    <property type="entry name" value="Sigma2 domain of RNA polymerase sigma factors"/>
    <property type="match status" value="1"/>
</dbReference>
<sequence length="185" mass="21050">MMNTESNTTTNDWDALMRAGLAGDRAALTDLLVALEKPLFSYLFRLCRNPEIAEDLLQETLVTVVTKRDSWDPSRPLRPWVYTIARHKFLEHRRRSRQVVALARPETIPAPTAGSQPSSDRHDLQQALATLNEPIREAFLLKHFARLSFEEVAAIQEIPVPTAKSRVRFAVQKLRDLLGEDHAND</sequence>
<evidence type="ECO:0000313" key="9">
    <source>
        <dbReference type="Proteomes" id="UP000252355"/>
    </source>
</evidence>
<dbReference type="InterPro" id="IPR039425">
    <property type="entry name" value="RNA_pol_sigma-70-like"/>
</dbReference>
<evidence type="ECO:0000256" key="4">
    <source>
        <dbReference type="ARBA" id="ARBA00023125"/>
    </source>
</evidence>
<dbReference type="Pfam" id="PF04542">
    <property type="entry name" value="Sigma70_r2"/>
    <property type="match status" value="1"/>
</dbReference>
<feature type="domain" description="RNA polymerase sigma-70 region 2" evidence="6">
    <location>
        <begin position="35"/>
        <end position="97"/>
    </location>
</feature>
<evidence type="ECO:0000256" key="3">
    <source>
        <dbReference type="ARBA" id="ARBA00023082"/>
    </source>
</evidence>
<comment type="caution">
    <text evidence="8">The sequence shown here is derived from an EMBL/GenBank/DDBJ whole genome shotgun (WGS) entry which is preliminary data.</text>
</comment>